<dbReference type="Proteomes" id="UP001174934">
    <property type="component" value="Unassembled WGS sequence"/>
</dbReference>
<gene>
    <name evidence="3" type="ORF">B0T17DRAFT_299658</name>
</gene>
<keyword evidence="2" id="KW-0812">Transmembrane</keyword>
<evidence type="ECO:0000256" key="1">
    <source>
        <dbReference type="SAM" id="MobiDB-lite"/>
    </source>
</evidence>
<feature type="transmembrane region" description="Helical" evidence="2">
    <location>
        <begin position="377"/>
        <end position="400"/>
    </location>
</feature>
<keyword evidence="2" id="KW-1133">Transmembrane helix</keyword>
<feature type="region of interest" description="Disordered" evidence="1">
    <location>
        <begin position="142"/>
        <end position="194"/>
    </location>
</feature>
<keyword evidence="2" id="KW-0472">Membrane</keyword>
<keyword evidence="4" id="KW-1185">Reference proteome</keyword>
<feature type="region of interest" description="Disordered" evidence="1">
    <location>
        <begin position="297"/>
        <end position="371"/>
    </location>
</feature>
<sequence>MSLAPDRVKLFSQGPRPQIHLHGYYTYDHMIDMLRHDKQRLLHRVYLNDMTRTAVKTPISTEMLSHDRGGQMCVPRKLDSFEAGNVCQSHVASLSCGCPCRSSSPYWSEFSLPRQWKTDPHSIITLYRSRRAGYWSPLELEASTGESMSQRRDRTEPGPSRLRRDSVRDRLGDGGSSESRNKYEFSSSRVCGNSENEARNIERAKREEKPFFCIIFQPSKEPATTSKTRTQPPSATQPSPPILPTSSPPSPPIPPPAVTGDLTTMAVPSTSPSTTLSFVTLIISSISTQTILTSDETLSSNSTQSTSISETTGVGAVTSGTTSSRETTSGTTSSGTINSGITSSAASPPGTETAGPINPDTPTPTPSSNLGPMLPGLTAGIAVGSAAAFALIMIILFFVLRKRVFPLPRFTTSKRPMSGHSDASLLTPEQNLEIPGGSTQQSATAAFSGHPENVSQKPRPTLSRWFTKMWWIKTSRKKEQDFPQFASERLETTNQSIGPNVFNPQSNPSLSLFSKPQSSSGPSTAARIQTSTAERDSRSRQTNLSGDSSMWGEGKDKRRIVPSFPQLRFGIPEYRLQPRHRDFRQRRGSLSTPHSLSQVRRLHDIISLQTLSSARVIGSWPLLLLFLHLHLHPCAAKHQMSLVQNRCILNRVGIITWSGCMGVRWLD</sequence>
<feature type="compositionally biased region" description="Low complexity" evidence="1">
    <location>
        <begin position="297"/>
        <end position="344"/>
    </location>
</feature>
<protein>
    <submittedName>
        <fullName evidence="3">Uncharacterized protein</fullName>
    </submittedName>
</protein>
<feature type="compositionally biased region" description="Low complexity" evidence="1">
    <location>
        <begin position="508"/>
        <end position="523"/>
    </location>
</feature>
<accession>A0AA39WUG3</accession>
<proteinExistence type="predicted"/>
<evidence type="ECO:0000256" key="2">
    <source>
        <dbReference type="SAM" id="Phobius"/>
    </source>
</evidence>
<name>A0AA39WUG3_9PEZI</name>
<feature type="compositionally biased region" description="Pro residues" evidence="1">
    <location>
        <begin position="238"/>
        <end position="257"/>
    </location>
</feature>
<evidence type="ECO:0000313" key="3">
    <source>
        <dbReference type="EMBL" id="KAK0621672.1"/>
    </source>
</evidence>
<feature type="compositionally biased region" description="Polar residues" evidence="1">
    <location>
        <begin position="494"/>
        <end position="507"/>
    </location>
</feature>
<feature type="compositionally biased region" description="Polar residues" evidence="1">
    <location>
        <begin position="184"/>
        <end position="194"/>
    </location>
</feature>
<evidence type="ECO:0000313" key="4">
    <source>
        <dbReference type="Proteomes" id="UP001174934"/>
    </source>
</evidence>
<dbReference type="EMBL" id="JAULSR010000004">
    <property type="protein sequence ID" value="KAK0621672.1"/>
    <property type="molecule type" value="Genomic_DNA"/>
</dbReference>
<feature type="region of interest" description="Disordered" evidence="1">
    <location>
        <begin position="494"/>
        <end position="555"/>
    </location>
</feature>
<feature type="compositionally biased region" description="Basic and acidic residues" evidence="1">
    <location>
        <begin position="149"/>
        <end position="172"/>
    </location>
</feature>
<comment type="caution">
    <text evidence="3">The sequence shown here is derived from an EMBL/GenBank/DDBJ whole genome shotgun (WGS) entry which is preliminary data.</text>
</comment>
<organism evidence="3 4">
    <name type="scientific">Bombardia bombarda</name>
    <dbReference type="NCBI Taxonomy" id="252184"/>
    <lineage>
        <taxon>Eukaryota</taxon>
        <taxon>Fungi</taxon>
        <taxon>Dikarya</taxon>
        <taxon>Ascomycota</taxon>
        <taxon>Pezizomycotina</taxon>
        <taxon>Sordariomycetes</taxon>
        <taxon>Sordariomycetidae</taxon>
        <taxon>Sordariales</taxon>
        <taxon>Lasiosphaeriaceae</taxon>
        <taxon>Bombardia</taxon>
    </lineage>
</organism>
<dbReference type="AlphaFoldDB" id="A0AA39WUG3"/>
<feature type="region of interest" description="Disordered" evidence="1">
    <location>
        <begin position="217"/>
        <end position="257"/>
    </location>
</feature>
<feature type="region of interest" description="Disordered" evidence="1">
    <location>
        <begin position="435"/>
        <end position="459"/>
    </location>
</feature>
<reference evidence="3" key="1">
    <citation type="submission" date="2023-06" db="EMBL/GenBank/DDBJ databases">
        <title>Genome-scale phylogeny and comparative genomics of the fungal order Sordariales.</title>
        <authorList>
            <consortium name="Lawrence Berkeley National Laboratory"/>
            <person name="Hensen N."/>
            <person name="Bonometti L."/>
            <person name="Westerberg I."/>
            <person name="Brannstrom I.O."/>
            <person name="Guillou S."/>
            <person name="Cros-Aarteil S."/>
            <person name="Calhoun S."/>
            <person name="Haridas S."/>
            <person name="Kuo A."/>
            <person name="Mondo S."/>
            <person name="Pangilinan J."/>
            <person name="Riley R."/>
            <person name="LaButti K."/>
            <person name="Andreopoulos B."/>
            <person name="Lipzen A."/>
            <person name="Chen C."/>
            <person name="Yanf M."/>
            <person name="Daum C."/>
            <person name="Ng V."/>
            <person name="Clum A."/>
            <person name="Steindorff A."/>
            <person name="Ohm R."/>
            <person name="Martin F."/>
            <person name="Silar P."/>
            <person name="Natvig D."/>
            <person name="Lalanne C."/>
            <person name="Gautier V."/>
            <person name="Ament-velasquez S.L."/>
            <person name="Kruys A."/>
            <person name="Hutchinson M.I."/>
            <person name="Powell A.J."/>
            <person name="Barry K."/>
            <person name="Miller A.N."/>
            <person name="Grigoriev I.V."/>
            <person name="Debuchy R."/>
            <person name="Gladieux P."/>
            <person name="Thoren M.H."/>
            <person name="Johannesson H."/>
        </authorList>
    </citation>
    <scope>NUCLEOTIDE SEQUENCE</scope>
    <source>
        <strain evidence="3">SMH3391-2</strain>
    </source>
</reference>